<reference evidence="1" key="1">
    <citation type="submission" date="2022-03" db="EMBL/GenBank/DDBJ databases">
        <title>Genomic analyses of argali, domestic sheep and their hybrids provide insights into chromosomal evolution, heterosis and genetic basis of agronomic traits.</title>
        <authorList>
            <person name="Li M."/>
        </authorList>
    </citation>
    <scope>NUCLEOTIDE SEQUENCE</scope>
    <source>
        <strain evidence="1">F1 hybrid</strain>
    </source>
</reference>
<accession>A0ACB9V742</accession>
<organism evidence="1 2">
    <name type="scientific">Ovis ammon polii x Ovis aries</name>
    <dbReference type="NCBI Taxonomy" id="2918886"/>
    <lineage>
        <taxon>Eukaryota</taxon>
        <taxon>Metazoa</taxon>
        <taxon>Chordata</taxon>
        <taxon>Craniata</taxon>
        <taxon>Vertebrata</taxon>
        <taxon>Euteleostomi</taxon>
        <taxon>Mammalia</taxon>
        <taxon>Eutheria</taxon>
        <taxon>Laurasiatheria</taxon>
        <taxon>Artiodactyla</taxon>
        <taxon>Ruminantia</taxon>
        <taxon>Pecora</taxon>
        <taxon>Bovidae</taxon>
        <taxon>Caprinae</taxon>
        <taxon>Ovis</taxon>
    </lineage>
</organism>
<proteinExistence type="predicted"/>
<dbReference type="Proteomes" id="UP001057279">
    <property type="component" value="Linkage Group LG04"/>
</dbReference>
<protein>
    <submittedName>
        <fullName evidence="1">Uncharacterized protein</fullName>
    </submittedName>
</protein>
<name>A0ACB9V742_9CETA</name>
<dbReference type="EMBL" id="CM043029">
    <property type="protein sequence ID" value="KAI4585569.1"/>
    <property type="molecule type" value="Genomic_DNA"/>
</dbReference>
<keyword evidence="2" id="KW-1185">Reference proteome</keyword>
<evidence type="ECO:0000313" key="1">
    <source>
        <dbReference type="EMBL" id="KAI4585569.1"/>
    </source>
</evidence>
<evidence type="ECO:0000313" key="2">
    <source>
        <dbReference type="Proteomes" id="UP001057279"/>
    </source>
</evidence>
<gene>
    <name evidence="1" type="ORF">MJG53_005803</name>
</gene>
<comment type="caution">
    <text evidence="1">The sequence shown here is derived from an EMBL/GenBank/DDBJ whole genome shotgun (WGS) entry which is preliminary data.</text>
</comment>
<sequence length="1859" mass="212469">MGRAAERAGWSGAARAGWERVRKLGPDALLAGGPDSLIREVGPGSGLPYVVSFLAIFSTAKWLVASSADTKECTFKQPLGISSQNLLLSMGLYEGEQGKIYSTKFEKALRAIENKTIIYDVLITTNPYMNKTHHIFDISQEYAHNFKLVSLMLNGLSLFYPSVFFGKQSRDFTMVLIAFSQYLQQCPFDEHVKLVKELTEFAKTCVADESHAGCDKSLHTLFGDELCKVATLRETYGDMADCCEKQEPERNECFLNHKDDSPDLPKLKPEPDTLCAEFKADEKKFWGKYLYEVARRHPYFYAPELLYYANKYNGVFQECCQAEDKGACLLPKIDAMREKVLASSARQRLRCASIQKFGERALKAWSVARLSQKFPKADFTDVTKIVTDLTKVHKECCHGDLLECADDRADLAKYICDHQDALSSKLKECCDKPVLEKSHCIAEVDKDAVPENLPPLTADFAEDKEVCKNYQEAKDVFLGSFLYEYSRRHPEYAVSVLLRLAKEYEATLEDCCAKDDPHACYATVFDKLKHLVDEPQNLIKKNCELFEKHGEYGFQNALIVRYTRKAPQVSTPTLVEISRSLGKVGTKCCAKPESERMPCTEDYLSLILNRLCVLHEKTPVSEKVTKCCTESLVNRRPCFSDLTLDETYVPKPFDEKFFTFHADICTLPDTEKQIKKQTALVELLKHKPKATDEQLKTVMENFVAFVDKCCAADDKEGCFVLEEHQCGTPLSQRSGTRGPLHPDHQRKYECKCFSNAVWLKGYERCVVSNKATIFFAQSVQGATYEEVSRMVKDVLTVIEKPTGSEQPAGCLENQVSAFLEEICHEKEIPEKYGLSDCCSRTGEERQDCFLAHKKAAPASILPFPVPEPVTSCKLYKENRELFINRYIYEIARRHPVLYAPTILSVATQYNKIIPHCCKAENATECFETKVISITKELRESSLLNQHICAVMGKFGPRTFRAIFTYEYSRRHTKLAVPIILRVAKGYQELLEKCSQSENPSECQDKGEEELEKYIQESQALAKRSCGLFQKLGEYYLQNAFLINLVKQKPQITEEQLETVVADFSGLLEKCCQSQEQEVCFTEENEVLLENICAMEGLPQKYNFSHCCRKVDFERRLCFFHNKKADIGFLPPLPTLDPEEKCQTYKNNRESFLNNYIYEVSRRNPFVFAPTLLTVAARFEEMTKTCCEEQEKANCFRTKTLRGFEVGVNLLGLLRTRTLDQDERSPERFLYEYSRRHPELSTPELLRIAKVYEDLLKECCNMENPPECYRRAENRFNETTEKSLKIVQRECEHFQNLGKDDLKYQTDICSFSYLINLTKLAPQLSTEELTFLGKEMVIALTTCCTLSEEFACVDNLMDLVLGELCGINENRNINPAVDHCCKTNFAFRRSCFESLEADKTYVPPSTSQGLFTFHADLCQAHNEELQRKKDRFLVNLVKLKPELAGEELWSLLADFTNVVEKCCKAQEPEACFKEEMTTFLEHICNNEGMADKRVFSDCCNINKTARHKCFLLHKKDDAGYSEIFQISNPEQICEMDKENQVPVKDQYIYETSRKHPFVYGPSILTMSVCYETAVQSCCQEENKTECFQTKLKFLRLFSSVQKILYIQIHTLSCSVWLRLEDKRELVLLTKKQPKANFSEIAKLSMDIKNLHQICCEGNAVVCVLGRSQLMDYICSKQAILSSKFTPCCEMPEPFRGECIINSENDDKPDLSSLPLRRFTEDQSVCKQFTDKQDFFLQRLIVLYTKKAPQLSAQELIVLTNNMAAATAKCCPLNQERQFVCMEDSAKLILGALCRRHEAEPINAAVGHCCDDSYAFRKPCFDDLQVDGTYISPPLSCDQVISLKEDLCKAPEEELQTEKRK</sequence>